<organism evidence="1">
    <name type="scientific">viral metagenome</name>
    <dbReference type="NCBI Taxonomy" id="1070528"/>
    <lineage>
        <taxon>unclassified sequences</taxon>
        <taxon>metagenomes</taxon>
        <taxon>organismal metagenomes</taxon>
    </lineage>
</organism>
<dbReference type="AlphaFoldDB" id="A0A6M3JJW6"/>
<proteinExistence type="predicted"/>
<sequence>MMNYPKDWVKIKAAARRALREELNKVDLLDIGAQLYAQDLLKEIINNKHLLEIGRKAVEDVLVEWRDARLSEFPRGNGLVIRERDGKDSSIIRFGTETALKVGLRAIAQYLNKEMEKTI</sequence>
<name>A0A6M3JJW6_9ZZZZ</name>
<dbReference type="EMBL" id="MT141764">
    <property type="protein sequence ID" value="QJA70100.1"/>
    <property type="molecule type" value="Genomic_DNA"/>
</dbReference>
<reference evidence="1" key="1">
    <citation type="submission" date="2020-03" db="EMBL/GenBank/DDBJ databases">
        <title>The deep terrestrial virosphere.</title>
        <authorList>
            <person name="Holmfeldt K."/>
            <person name="Nilsson E."/>
            <person name="Simone D."/>
            <person name="Lopez-Fernandez M."/>
            <person name="Wu X."/>
            <person name="de Brujin I."/>
            <person name="Lundin D."/>
            <person name="Andersson A."/>
            <person name="Bertilsson S."/>
            <person name="Dopson M."/>
        </authorList>
    </citation>
    <scope>NUCLEOTIDE SEQUENCE</scope>
    <source>
        <strain evidence="1">MM415A04005</strain>
    </source>
</reference>
<gene>
    <name evidence="1" type="ORF">MM415A04005_0007</name>
</gene>
<accession>A0A6M3JJW6</accession>
<protein>
    <submittedName>
        <fullName evidence="1">Uncharacterized protein</fullName>
    </submittedName>
</protein>
<evidence type="ECO:0000313" key="1">
    <source>
        <dbReference type="EMBL" id="QJA70100.1"/>
    </source>
</evidence>